<accession>A0A0F9QKT2</accession>
<sequence length="125" mass="13977">MFKGKGPPPAHPNNYGITHASYATSMTKTGDLRSCLDKEGIPYQETMLNIRGGIGLGGMRVDPACIITYQRLSNRQFVSILIIPVGGVPDDWCEEYYYMLGVNHENALTLDWPSIVDKVRKLYKP</sequence>
<dbReference type="AlphaFoldDB" id="A0A0F9QKT2"/>
<reference evidence="1" key="1">
    <citation type="journal article" date="2015" name="Nature">
        <title>Complex archaea that bridge the gap between prokaryotes and eukaryotes.</title>
        <authorList>
            <person name="Spang A."/>
            <person name="Saw J.H."/>
            <person name="Jorgensen S.L."/>
            <person name="Zaremba-Niedzwiedzka K."/>
            <person name="Martijn J."/>
            <person name="Lind A.E."/>
            <person name="van Eijk R."/>
            <person name="Schleper C."/>
            <person name="Guy L."/>
            <person name="Ettema T.J."/>
        </authorList>
    </citation>
    <scope>NUCLEOTIDE SEQUENCE</scope>
</reference>
<proteinExistence type="predicted"/>
<comment type="caution">
    <text evidence="1">The sequence shown here is derived from an EMBL/GenBank/DDBJ whole genome shotgun (WGS) entry which is preliminary data.</text>
</comment>
<name>A0A0F9QKT2_9ZZZZ</name>
<organism evidence="1">
    <name type="scientific">marine sediment metagenome</name>
    <dbReference type="NCBI Taxonomy" id="412755"/>
    <lineage>
        <taxon>unclassified sequences</taxon>
        <taxon>metagenomes</taxon>
        <taxon>ecological metagenomes</taxon>
    </lineage>
</organism>
<evidence type="ECO:0000313" key="1">
    <source>
        <dbReference type="EMBL" id="KKN37602.1"/>
    </source>
</evidence>
<protein>
    <submittedName>
        <fullName evidence="1">Uncharacterized protein</fullName>
    </submittedName>
</protein>
<dbReference type="EMBL" id="LAZR01001883">
    <property type="protein sequence ID" value="KKN37602.1"/>
    <property type="molecule type" value="Genomic_DNA"/>
</dbReference>
<gene>
    <name evidence="1" type="ORF">LCGC14_0761710</name>
</gene>